<feature type="active site" description="Proton acceptor" evidence="4">
    <location>
        <position position="405"/>
    </location>
</feature>
<dbReference type="Proteomes" id="UP001175001">
    <property type="component" value="Unassembled WGS sequence"/>
</dbReference>
<dbReference type="InterPro" id="IPR016035">
    <property type="entry name" value="Acyl_Trfase/lysoPLipase"/>
</dbReference>
<reference evidence="7" key="1">
    <citation type="submission" date="2023-06" db="EMBL/GenBank/DDBJ databases">
        <title>Multi-omics analyses reveal the molecular pathogenesis toolkit of Lasiodiplodia hormozganensis, a cross-kingdom pathogen.</title>
        <authorList>
            <person name="Felix C."/>
            <person name="Meneses R."/>
            <person name="Goncalves M.F.M."/>
            <person name="Tilleman L."/>
            <person name="Duarte A.S."/>
            <person name="Jorrin-Novo J.V."/>
            <person name="Van De Peer Y."/>
            <person name="Deforce D."/>
            <person name="Van Nieuwerburgh F."/>
            <person name="Esteves A.C."/>
            <person name="Alves A."/>
        </authorList>
    </citation>
    <scope>NUCLEOTIDE SEQUENCE</scope>
    <source>
        <strain evidence="7">CBS 339.90</strain>
    </source>
</reference>
<dbReference type="GO" id="GO:0047499">
    <property type="term" value="F:calcium-independent phospholipase A2 activity"/>
    <property type="evidence" value="ECO:0007669"/>
    <property type="project" value="TreeGrafter"/>
</dbReference>
<dbReference type="PROSITE" id="PS51635">
    <property type="entry name" value="PNPLA"/>
    <property type="match status" value="1"/>
</dbReference>
<protein>
    <submittedName>
        <fullName evidence="7">Calcium-independent phospholipase A2-gamma</fullName>
    </submittedName>
</protein>
<dbReference type="GO" id="GO:0019369">
    <property type="term" value="P:arachidonate metabolic process"/>
    <property type="evidence" value="ECO:0007669"/>
    <property type="project" value="TreeGrafter"/>
</dbReference>
<feature type="short sequence motif" description="DGA/G" evidence="4">
    <location>
        <begin position="405"/>
        <end position="407"/>
    </location>
</feature>
<keyword evidence="3 4" id="KW-0443">Lipid metabolism</keyword>
<dbReference type="PANTHER" id="PTHR24185">
    <property type="entry name" value="CALCIUM-INDEPENDENT PHOSPHOLIPASE A2-GAMMA"/>
    <property type="match status" value="1"/>
</dbReference>
<keyword evidence="1 4" id="KW-0378">Hydrolase</keyword>
<feature type="region of interest" description="Disordered" evidence="5">
    <location>
        <begin position="1"/>
        <end position="26"/>
    </location>
</feature>
<evidence type="ECO:0000256" key="2">
    <source>
        <dbReference type="ARBA" id="ARBA00022963"/>
    </source>
</evidence>
<evidence type="ECO:0000256" key="4">
    <source>
        <dbReference type="PROSITE-ProRule" id="PRU01161"/>
    </source>
</evidence>
<dbReference type="Gene3D" id="3.40.1090.10">
    <property type="entry name" value="Cytosolic phospholipase A2 catalytic domain"/>
    <property type="match status" value="1"/>
</dbReference>
<dbReference type="SUPFAM" id="SSF52151">
    <property type="entry name" value="FabD/lysophospholipase-like"/>
    <property type="match status" value="1"/>
</dbReference>
<evidence type="ECO:0000313" key="8">
    <source>
        <dbReference type="Proteomes" id="UP001175001"/>
    </source>
</evidence>
<evidence type="ECO:0000256" key="3">
    <source>
        <dbReference type="ARBA" id="ARBA00023098"/>
    </source>
</evidence>
<accession>A0AA39XTZ9</accession>
<feature type="short sequence motif" description="GXSXG" evidence="4">
    <location>
        <begin position="251"/>
        <end position="255"/>
    </location>
</feature>
<feature type="domain" description="PNPLA" evidence="6">
    <location>
        <begin position="213"/>
        <end position="418"/>
    </location>
</feature>
<dbReference type="PANTHER" id="PTHR24185:SF1">
    <property type="entry name" value="CALCIUM-INDEPENDENT PHOSPHOLIPASE A2-GAMMA"/>
    <property type="match status" value="1"/>
</dbReference>
<evidence type="ECO:0000259" key="6">
    <source>
        <dbReference type="PROSITE" id="PS51635"/>
    </source>
</evidence>
<gene>
    <name evidence="7" type="primary">PNPLA8_1</name>
    <name evidence="7" type="ORF">DIS24_g9595</name>
</gene>
<feature type="short sequence motif" description="GXGXXG" evidence="4">
    <location>
        <begin position="217"/>
        <end position="222"/>
    </location>
</feature>
<dbReference type="GO" id="GO:0016042">
    <property type="term" value="P:lipid catabolic process"/>
    <property type="evidence" value="ECO:0007669"/>
    <property type="project" value="UniProtKB-UniRule"/>
</dbReference>
<comment type="caution">
    <text evidence="7">The sequence shown here is derived from an EMBL/GenBank/DDBJ whole genome shotgun (WGS) entry which is preliminary data.</text>
</comment>
<keyword evidence="8" id="KW-1185">Reference proteome</keyword>
<evidence type="ECO:0000256" key="1">
    <source>
        <dbReference type="ARBA" id="ARBA00022801"/>
    </source>
</evidence>
<evidence type="ECO:0000256" key="5">
    <source>
        <dbReference type="SAM" id="MobiDB-lite"/>
    </source>
</evidence>
<feature type="active site" description="Nucleophile" evidence="4">
    <location>
        <position position="253"/>
    </location>
</feature>
<dbReference type="EMBL" id="JAUJDW010000087">
    <property type="protein sequence ID" value="KAK0640201.1"/>
    <property type="molecule type" value="Genomic_DNA"/>
</dbReference>
<dbReference type="AlphaFoldDB" id="A0AA39XTZ9"/>
<dbReference type="InterPro" id="IPR002641">
    <property type="entry name" value="PNPLA_dom"/>
</dbReference>
<dbReference type="GO" id="GO:0046486">
    <property type="term" value="P:glycerolipid metabolic process"/>
    <property type="evidence" value="ECO:0007669"/>
    <property type="project" value="UniProtKB-ARBA"/>
</dbReference>
<sequence length="555" mass="62004">MDDLSHFTESAVKNLPPLPSQSSHIPAGRYPVESTLLDRIRAVKLFAESHDQGFASDISAGNWTWFELAILENDAATAPKVTKDGVELVWTSHPNRIKSSKYGWEAGGTFSSERDLLNFLEARNVIAVRICARFLGWKIFAANGYLLFDISDREVNRRSIKYGPIIDRITTIDETLQRVNKDMGVGLLPPISPAVKTANVIEKGGNEPPLRVLSFDGGGVRGMSSLYLLKAVMDRAYPDKKPCDVFDMIGGTSAGGLIAIMLGRLRMNVQQCIDAYDEFMKDVFDHWKITQWTKVAFTGTFYDDAPLVNAVKKILRNQGMKEDEPLLEENESLLGEVQAHRCKVFVMAVQSKAANNREPMFLRSYQNPLKESEIPNIKIWEAARATSAAPYYFKPIQVGRYELVDGGLGANNPLGWLWTEVLGVYGASRKTQSFLSIGTGIPANTPVSITNFASIATNSEITHSLFHSLINAFAPEPLAKKYWRLNVAETDWVEEKCFWAVKWGKVEHHEVDNFRDPGELDDLEALKRFIVATEKYIADNAKLFDECAEGLKNVA</sequence>
<dbReference type="CDD" id="cd07216">
    <property type="entry name" value="Pat17_PNPLA8_PNPLA9_like3"/>
    <property type="match status" value="1"/>
</dbReference>
<dbReference type="GO" id="GO:0016020">
    <property type="term" value="C:membrane"/>
    <property type="evidence" value="ECO:0007669"/>
    <property type="project" value="TreeGrafter"/>
</dbReference>
<dbReference type="Pfam" id="PF01734">
    <property type="entry name" value="Patatin"/>
    <property type="match status" value="1"/>
</dbReference>
<keyword evidence="2 4" id="KW-0442">Lipid degradation</keyword>
<name>A0AA39XTZ9_9PEZI</name>
<organism evidence="7 8">
    <name type="scientific">Lasiodiplodia hormozganensis</name>
    <dbReference type="NCBI Taxonomy" id="869390"/>
    <lineage>
        <taxon>Eukaryota</taxon>
        <taxon>Fungi</taxon>
        <taxon>Dikarya</taxon>
        <taxon>Ascomycota</taxon>
        <taxon>Pezizomycotina</taxon>
        <taxon>Dothideomycetes</taxon>
        <taxon>Dothideomycetes incertae sedis</taxon>
        <taxon>Botryosphaeriales</taxon>
        <taxon>Botryosphaeriaceae</taxon>
        <taxon>Lasiodiplodia</taxon>
    </lineage>
</organism>
<evidence type="ECO:0000313" key="7">
    <source>
        <dbReference type="EMBL" id="KAK0640201.1"/>
    </source>
</evidence>
<proteinExistence type="predicted"/>